<dbReference type="Proteomes" id="UP000186817">
    <property type="component" value="Unassembled WGS sequence"/>
</dbReference>
<feature type="compositionally biased region" description="Low complexity" evidence="1">
    <location>
        <begin position="46"/>
        <end position="55"/>
    </location>
</feature>
<evidence type="ECO:0000256" key="1">
    <source>
        <dbReference type="SAM" id="MobiDB-lite"/>
    </source>
</evidence>
<comment type="caution">
    <text evidence="2">The sequence shown here is derived from an EMBL/GenBank/DDBJ whole genome shotgun (WGS) entry which is preliminary data.</text>
</comment>
<sequence>MRREVSALQCRCRPCSYCNANQPRKKVNKILSARHNRNHDNDNDNDNSNNYDYDSGNDYNYDYSEIVAVDNHSNKRHCHATVLAPRSEGSSTDPGPVKHDELFAGLRRRSMQADQVQVLLQSVDGRIFGCSSRRVVRVLPSSPPRVLVVYDTTTYRRLAKTQVGKDDGILEVGSSFGECTSILASHAAVVIGVDNSPKLVEESSRRYPECRFELLDCFKEPAPLRLLCAEIQQGSSNFKLFVDIGGDRLTSGVCQALVVLESLWCGPGSELKQPSLVVVKSEGLSEAAAVACVETRQYFSEKRMPTTETGRGYFVALNVAEIQSVHVYEGACPEPWLRSRVAEIVEANPWLAGRLKRDPESGRLALWIQGKIDFQKLLEVVAVSDTAAVVGNCSKHFFVKSGCELVDADEPICRFVVLTEPTGKRWGLQVSMSHMLTDGHTFYAIYSMLDSNAEVWSMEVTRVKFDPMRCLHAPFHGKWLFFVLQHLRSQLGWKSASHMPIVQCRYVRDDWVQKQKAAFQAQADVAFVSSNDLLTSWFLKATQPSCAALLLNMRNRMQGLEDKHAGCYASMLLFFPEEYKSPANIRRAIARQSPACTPSGQQQWPGRGSKVGMVTSWHMLYHDVAFDGCKQLTHFPCGPRNLAVSPQVPFAAIFAPSEGSLAMLTMTEKELPLGVLGDAVWGSDALFRDW</sequence>
<dbReference type="SUPFAM" id="SSF53335">
    <property type="entry name" value="S-adenosyl-L-methionine-dependent methyltransferases"/>
    <property type="match status" value="1"/>
</dbReference>
<evidence type="ECO:0000313" key="2">
    <source>
        <dbReference type="EMBL" id="OLP92320.1"/>
    </source>
</evidence>
<dbReference type="AlphaFoldDB" id="A0A1Q9DB10"/>
<accession>A0A1Q9DB10</accession>
<dbReference type="OrthoDB" id="418976at2759"/>
<keyword evidence="3" id="KW-1185">Reference proteome</keyword>
<feature type="region of interest" description="Disordered" evidence="1">
    <location>
        <begin position="35"/>
        <end position="55"/>
    </location>
</feature>
<dbReference type="EMBL" id="LSRX01000626">
    <property type="protein sequence ID" value="OLP92320.1"/>
    <property type="molecule type" value="Genomic_DNA"/>
</dbReference>
<dbReference type="InterPro" id="IPR029063">
    <property type="entry name" value="SAM-dependent_MTases_sf"/>
</dbReference>
<gene>
    <name evidence="2" type="ORF">AK812_SmicGene25883</name>
</gene>
<reference evidence="2 3" key="1">
    <citation type="submission" date="2016-02" db="EMBL/GenBank/DDBJ databases">
        <title>Genome analysis of coral dinoflagellate symbionts highlights evolutionary adaptations to a symbiotic lifestyle.</title>
        <authorList>
            <person name="Aranda M."/>
            <person name="Li Y."/>
            <person name="Liew Y.J."/>
            <person name="Baumgarten S."/>
            <person name="Simakov O."/>
            <person name="Wilson M."/>
            <person name="Piel J."/>
            <person name="Ashoor H."/>
            <person name="Bougouffa S."/>
            <person name="Bajic V.B."/>
            <person name="Ryu T."/>
            <person name="Ravasi T."/>
            <person name="Bayer T."/>
            <person name="Micklem G."/>
            <person name="Kim H."/>
            <person name="Bhak J."/>
            <person name="Lajeunesse T.C."/>
            <person name="Voolstra C.R."/>
        </authorList>
    </citation>
    <scope>NUCLEOTIDE SEQUENCE [LARGE SCALE GENOMIC DNA]</scope>
    <source>
        <strain evidence="2 3">CCMP2467</strain>
    </source>
</reference>
<organism evidence="2 3">
    <name type="scientific">Symbiodinium microadriaticum</name>
    <name type="common">Dinoflagellate</name>
    <name type="synonym">Zooxanthella microadriatica</name>
    <dbReference type="NCBI Taxonomy" id="2951"/>
    <lineage>
        <taxon>Eukaryota</taxon>
        <taxon>Sar</taxon>
        <taxon>Alveolata</taxon>
        <taxon>Dinophyceae</taxon>
        <taxon>Suessiales</taxon>
        <taxon>Symbiodiniaceae</taxon>
        <taxon>Symbiodinium</taxon>
    </lineage>
</organism>
<name>A0A1Q9DB10_SYMMI</name>
<protein>
    <submittedName>
        <fullName evidence="2">Uncharacterized protein</fullName>
    </submittedName>
</protein>
<dbReference type="Gene3D" id="3.40.50.150">
    <property type="entry name" value="Vaccinia Virus protein VP39"/>
    <property type="match status" value="1"/>
</dbReference>
<evidence type="ECO:0000313" key="3">
    <source>
        <dbReference type="Proteomes" id="UP000186817"/>
    </source>
</evidence>
<proteinExistence type="predicted"/>